<dbReference type="InterPro" id="IPR020613">
    <property type="entry name" value="Thiolase_CS"/>
</dbReference>
<dbReference type="KEGG" id="vhy:G7082_14625"/>
<feature type="domain" description="Thiolase N-terminal" evidence="8">
    <location>
        <begin position="6"/>
        <end position="266"/>
    </location>
</feature>
<dbReference type="GO" id="GO:0003985">
    <property type="term" value="F:acetyl-CoA C-acetyltransferase activity"/>
    <property type="evidence" value="ECO:0007669"/>
    <property type="project" value="UniProtKB-EC"/>
</dbReference>
<evidence type="ECO:0000256" key="6">
    <source>
        <dbReference type="PIRSR" id="PIRSR000429-1"/>
    </source>
</evidence>
<dbReference type="InterPro" id="IPR002155">
    <property type="entry name" value="Thiolase"/>
</dbReference>
<organism evidence="10 11">
    <name type="scientific">Vagococcus hydrophili</name>
    <dbReference type="NCBI Taxonomy" id="2714947"/>
    <lineage>
        <taxon>Bacteria</taxon>
        <taxon>Bacillati</taxon>
        <taxon>Bacillota</taxon>
        <taxon>Bacilli</taxon>
        <taxon>Lactobacillales</taxon>
        <taxon>Enterococcaceae</taxon>
        <taxon>Vagococcus</taxon>
    </lineage>
</organism>
<dbReference type="FunFam" id="3.40.47.10:FF:000010">
    <property type="entry name" value="Acetyl-CoA acetyltransferase (Thiolase)"/>
    <property type="match status" value="1"/>
</dbReference>
<dbReference type="NCBIfam" id="TIGR01930">
    <property type="entry name" value="AcCoA-C-Actrans"/>
    <property type="match status" value="1"/>
</dbReference>
<dbReference type="PROSITE" id="PS00099">
    <property type="entry name" value="THIOLASE_3"/>
    <property type="match status" value="1"/>
</dbReference>
<dbReference type="PANTHER" id="PTHR18919:SF107">
    <property type="entry name" value="ACETYL-COA ACETYLTRANSFERASE, CYTOSOLIC"/>
    <property type="match status" value="1"/>
</dbReference>
<dbReference type="InterPro" id="IPR020610">
    <property type="entry name" value="Thiolase_AS"/>
</dbReference>
<dbReference type="PANTHER" id="PTHR18919">
    <property type="entry name" value="ACETYL-COA C-ACYLTRANSFERASE"/>
    <property type="match status" value="1"/>
</dbReference>
<dbReference type="RefSeq" id="WP_166035932.1">
    <property type="nucleotide sequence ID" value="NZ_CP049887.1"/>
</dbReference>
<keyword evidence="3 7" id="KW-0808">Transferase</keyword>
<proteinExistence type="inferred from homology"/>
<feature type="active site" description="Acyl-thioester intermediate" evidence="6">
    <location>
        <position position="90"/>
    </location>
</feature>
<evidence type="ECO:0000256" key="5">
    <source>
        <dbReference type="ARBA" id="ARBA00030755"/>
    </source>
</evidence>
<dbReference type="EC" id="2.3.1.9" evidence="2"/>
<evidence type="ECO:0000313" key="11">
    <source>
        <dbReference type="Proteomes" id="UP000501747"/>
    </source>
</evidence>
<dbReference type="InterPro" id="IPR016039">
    <property type="entry name" value="Thiolase-like"/>
</dbReference>
<evidence type="ECO:0000313" key="10">
    <source>
        <dbReference type="EMBL" id="QIL49647.1"/>
    </source>
</evidence>
<dbReference type="AlphaFoldDB" id="A0A6G8AXA6"/>
<dbReference type="InterPro" id="IPR020617">
    <property type="entry name" value="Thiolase_C"/>
</dbReference>
<gene>
    <name evidence="10" type="ORF">G7082_14625</name>
</gene>
<dbReference type="Pfam" id="PF02803">
    <property type="entry name" value="Thiolase_C"/>
    <property type="match status" value="1"/>
</dbReference>
<feature type="active site" description="Proton acceptor" evidence="6">
    <location>
        <position position="352"/>
    </location>
</feature>
<dbReference type="PIRSF" id="PIRSF000429">
    <property type="entry name" value="Ac-CoA_Ac_transf"/>
    <property type="match status" value="1"/>
</dbReference>
<evidence type="ECO:0000256" key="1">
    <source>
        <dbReference type="ARBA" id="ARBA00010982"/>
    </source>
</evidence>
<name>A0A6G8AXA6_9ENTE</name>
<evidence type="ECO:0000256" key="4">
    <source>
        <dbReference type="ARBA" id="ARBA00023315"/>
    </source>
</evidence>
<reference evidence="10 11" key="1">
    <citation type="submission" date="2020-03" db="EMBL/GenBank/DDBJ databases">
        <title>Vagococcus sp. nov., isolated from beetles.</title>
        <authorList>
            <person name="Hyun D.-W."/>
            <person name="Bae J.-W."/>
        </authorList>
    </citation>
    <scope>NUCLEOTIDE SEQUENCE [LARGE SCALE GENOMIC DNA]</scope>
    <source>
        <strain evidence="10 11">HDW17B</strain>
    </source>
</reference>
<keyword evidence="11" id="KW-1185">Reference proteome</keyword>
<dbReference type="InterPro" id="IPR020616">
    <property type="entry name" value="Thiolase_N"/>
</dbReference>
<dbReference type="SUPFAM" id="SSF53901">
    <property type="entry name" value="Thiolase-like"/>
    <property type="match status" value="2"/>
</dbReference>
<dbReference type="Pfam" id="PF00108">
    <property type="entry name" value="Thiolase_N"/>
    <property type="match status" value="1"/>
</dbReference>
<protein>
    <recommendedName>
        <fullName evidence="2">acetyl-CoA C-acetyltransferase</fullName>
        <ecNumber evidence="2">2.3.1.9</ecNumber>
    </recommendedName>
    <alternativeName>
        <fullName evidence="5">Acetoacetyl-CoA thiolase</fullName>
    </alternativeName>
</protein>
<evidence type="ECO:0000259" key="9">
    <source>
        <dbReference type="Pfam" id="PF02803"/>
    </source>
</evidence>
<sequence length="398" mass="42131">MNNKKIVIVEALRTPIASFGGAFKNISAVELGTTVLKRILETTKVAPEMVDEVILGNVLHAGLGQNVARQVAIHAGIPSEKTSFTLDMVCGSGLKAIELAAQSILLGDAEIVIAGGVENMSQAAYVLENQRFGQRLGNGKVIDTLVNDGLTDAFNHYHMGITAENVAKQYGITREDQDHFAENSQRKAALALENHVFKDEIVPVSIPQRKKEPILIDTDEYPKPGTTFETLQKLRPAFLPNEGTVTAGNASGINDGAAMVMLMTEEKAKSLGLNILVSLTSYASAGVAPELMGTGPIPASKKALEKANLTVADLNLIESNEAFAAQSIAVLKELDLNPEIVNVNGGAIALGHPIGASGARILVSLIHEMKRRQAENGLATLCIGGGQGTAVIVKNYNL</sequence>
<dbReference type="EMBL" id="CP049887">
    <property type="protein sequence ID" value="QIL49647.1"/>
    <property type="molecule type" value="Genomic_DNA"/>
</dbReference>
<keyword evidence="4 7" id="KW-0012">Acyltransferase</keyword>
<dbReference type="CDD" id="cd00751">
    <property type="entry name" value="thiolase"/>
    <property type="match status" value="1"/>
</dbReference>
<evidence type="ECO:0000256" key="2">
    <source>
        <dbReference type="ARBA" id="ARBA00012705"/>
    </source>
</evidence>
<feature type="active site" description="Proton acceptor" evidence="6">
    <location>
        <position position="382"/>
    </location>
</feature>
<evidence type="ECO:0000259" key="8">
    <source>
        <dbReference type="Pfam" id="PF00108"/>
    </source>
</evidence>
<accession>A0A6G8AXA6</accession>
<dbReference type="Proteomes" id="UP000501747">
    <property type="component" value="Chromosome"/>
</dbReference>
<dbReference type="Gene3D" id="3.40.47.10">
    <property type="match status" value="2"/>
</dbReference>
<feature type="domain" description="Thiolase C-terminal" evidence="9">
    <location>
        <begin position="274"/>
        <end position="394"/>
    </location>
</feature>
<dbReference type="PROSITE" id="PS00737">
    <property type="entry name" value="THIOLASE_2"/>
    <property type="match status" value="1"/>
</dbReference>
<evidence type="ECO:0000256" key="7">
    <source>
        <dbReference type="RuleBase" id="RU003557"/>
    </source>
</evidence>
<evidence type="ECO:0000256" key="3">
    <source>
        <dbReference type="ARBA" id="ARBA00022679"/>
    </source>
</evidence>
<comment type="similarity">
    <text evidence="1 7">Belongs to the thiolase-like superfamily. Thiolase family.</text>
</comment>